<gene>
    <name evidence="3" type="ORF">NZH93_12235</name>
</gene>
<dbReference type="InterPro" id="IPR037026">
    <property type="entry name" value="Vgr_OB-fold_dom_sf"/>
</dbReference>
<dbReference type="Proteomes" id="UP001141259">
    <property type="component" value="Unassembled WGS sequence"/>
</dbReference>
<sequence>MPNESFANSLVVEVDGNPLPADVKALLTYAYVDDSRNLPDVFVLRFRDVGHVVLAKGGFKIGAKAVLKVQTSDPGGPRPLLTGEVTAVGLDADGNGTFTEVRGYDLAHRLFRGTRVAVYPGMTVADVVRKVALRAGLQVGQVDDVRGFGGGPNTQFSQDNVSDWEFLSRLAGAVGAQIAVLDGKLDFRLPEKPSGAPDTKAKARSNPLVLEMHRTLISLRAAITAAGQVPEVEVRGWDFEAKKEVSATAKPNPAGTEVPGLDPVAMAGQFGSPPFLRADPPCRTHAAAKATADALAAQLGTACAELTGVARGNPKLRAGAAVALVNVGEPFVGKYTLTSTRHLFTADVGYSTEFTVSGRQERSLYGLANGGGPATRQAGVVPAIVSDVKDPAKLGRVKLTFPWLSKDFTSGWARTVQSGAGKGRGALVLPEVGDEVLVGFELGDFEAPYVLGGLHNGKDSPPTLSTEPVDGSSGEIAARGFTSRKGHKIEFVEQDGIVISSGDGKFTVRLDQRKQVVEVTSGKSVTVKAANGVTIDAGNGPLELKGQKISAKSASDVAIEASAALTLSGTSGVKVEGATVSVAGQGQAELTASGAVTVRGGVVRIN</sequence>
<dbReference type="EMBL" id="JANYMP010000004">
    <property type="protein sequence ID" value="MCS7477626.1"/>
    <property type="molecule type" value="Genomic_DNA"/>
</dbReference>
<evidence type="ECO:0000313" key="4">
    <source>
        <dbReference type="Proteomes" id="UP001141259"/>
    </source>
</evidence>
<reference evidence="3" key="1">
    <citation type="submission" date="2022-08" db="EMBL/GenBank/DDBJ databases">
        <authorList>
            <person name="Tistechok S."/>
            <person name="Samborskyy M."/>
            <person name="Roman I."/>
        </authorList>
    </citation>
    <scope>NUCLEOTIDE SEQUENCE</scope>
    <source>
        <strain evidence="3">DSM 103496</strain>
    </source>
</reference>
<accession>A0A9X2VJB7</accession>
<dbReference type="SUPFAM" id="SSF69255">
    <property type="entry name" value="gp5 N-terminal domain-like"/>
    <property type="match status" value="1"/>
</dbReference>
<dbReference type="RefSeq" id="WP_259623120.1">
    <property type="nucleotide sequence ID" value="NZ_JANYMP010000004.1"/>
</dbReference>
<organism evidence="3 4">
    <name type="scientific">Umezawaea endophytica</name>
    <dbReference type="NCBI Taxonomy" id="1654476"/>
    <lineage>
        <taxon>Bacteria</taxon>
        <taxon>Bacillati</taxon>
        <taxon>Actinomycetota</taxon>
        <taxon>Actinomycetes</taxon>
        <taxon>Pseudonocardiales</taxon>
        <taxon>Pseudonocardiaceae</taxon>
        <taxon>Umezawaea</taxon>
    </lineage>
</organism>
<evidence type="ECO:0000256" key="1">
    <source>
        <dbReference type="SAM" id="MobiDB-lite"/>
    </source>
</evidence>
<feature type="region of interest" description="Disordered" evidence="1">
    <location>
        <begin position="456"/>
        <end position="475"/>
    </location>
</feature>
<proteinExistence type="predicted"/>
<comment type="caution">
    <text evidence="3">The sequence shown here is derived from an EMBL/GenBank/DDBJ whole genome shotgun (WGS) entry which is preliminary data.</text>
</comment>
<dbReference type="InterPro" id="IPR047702">
    <property type="entry name" value="VgrG-rel"/>
</dbReference>
<name>A0A9X2VJB7_9PSEU</name>
<dbReference type="NCBIfam" id="NF033848">
    <property type="entry name" value="VgrG_rel"/>
    <property type="match status" value="1"/>
</dbReference>
<dbReference type="InterPro" id="IPR006531">
    <property type="entry name" value="Gp5/Vgr_OB"/>
</dbReference>
<protein>
    <submittedName>
        <fullName evidence="3">VgrG-related protein</fullName>
    </submittedName>
</protein>
<evidence type="ECO:0000313" key="3">
    <source>
        <dbReference type="EMBL" id="MCS7477626.1"/>
    </source>
</evidence>
<evidence type="ECO:0000259" key="2">
    <source>
        <dbReference type="Pfam" id="PF04717"/>
    </source>
</evidence>
<feature type="domain" description="Gp5/Type VI secretion system Vgr protein OB-fold" evidence="2">
    <location>
        <begin position="382"/>
        <end position="455"/>
    </location>
</feature>
<keyword evidence="4" id="KW-1185">Reference proteome</keyword>
<dbReference type="AlphaFoldDB" id="A0A9X2VJB7"/>
<dbReference type="SUPFAM" id="SSF69279">
    <property type="entry name" value="Phage tail proteins"/>
    <property type="match status" value="1"/>
</dbReference>
<dbReference type="Pfam" id="PF04717">
    <property type="entry name" value="Phage_base_V"/>
    <property type="match status" value="1"/>
</dbReference>
<dbReference type="Gene3D" id="2.40.50.230">
    <property type="entry name" value="Gp5 N-terminal domain"/>
    <property type="match status" value="1"/>
</dbReference>